<evidence type="ECO:0000256" key="3">
    <source>
        <dbReference type="PROSITE-ProRule" id="PRU00339"/>
    </source>
</evidence>
<name>A0A0H3BI72_TREPS</name>
<dbReference type="SUPFAM" id="SSF48452">
    <property type="entry name" value="TPR-like"/>
    <property type="match status" value="3"/>
</dbReference>
<dbReference type="InterPro" id="IPR011990">
    <property type="entry name" value="TPR-like_helical_dom_sf"/>
</dbReference>
<feature type="repeat" description="TPR" evidence="3">
    <location>
        <begin position="325"/>
        <end position="358"/>
    </location>
</feature>
<proteinExistence type="predicted"/>
<dbReference type="GeneID" id="93875889"/>
<dbReference type="SMR" id="A0A0H3BI72"/>
<dbReference type="SMART" id="SM00028">
    <property type="entry name" value="TPR"/>
    <property type="match status" value="8"/>
</dbReference>
<evidence type="ECO:0000256" key="2">
    <source>
        <dbReference type="ARBA" id="ARBA00022803"/>
    </source>
</evidence>
<keyword evidence="2 3" id="KW-0802">TPR repeat</keyword>
<evidence type="ECO:0000313" key="5">
    <source>
        <dbReference type="Proteomes" id="UP000001202"/>
    </source>
</evidence>
<keyword evidence="1" id="KW-0677">Repeat</keyword>
<dbReference type="PATRIC" id="fig|455434.6.peg.96"/>
<protein>
    <recommendedName>
        <fullName evidence="6">Tetratricopeptide repeat protein</fullName>
    </recommendedName>
</protein>
<organism evidence="4 5">
    <name type="scientific">Treponema pallidum subsp. pallidum (strain SS14)</name>
    <dbReference type="NCBI Taxonomy" id="455434"/>
    <lineage>
        <taxon>Bacteria</taxon>
        <taxon>Pseudomonadati</taxon>
        <taxon>Spirochaetota</taxon>
        <taxon>Spirochaetia</taxon>
        <taxon>Spirochaetales</taxon>
        <taxon>Treponemataceae</taxon>
        <taxon>Treponema</taxon>
    </lineage>
</organism>
<dbReference type="Gene3D" id="1.25.40.10">
    <property type="entry name" value="Tetratricopeptide repeat domain"/>
    <property type="match status" value="5"/>
</dbReference>
<dbReference type="InterPro" id="IPR051012">
    <property type="entry name" value="CellSynth/LPSAsmb/PSIAsmb"/>
</dbReference>
<dbReference type="PANTHER" id="PTHR45586">
    <property type="entry name" value="TPR REPEAT-CONTAINING PROTEIN PA4667"/>
    <property type="match status" value="1"/>
</dbReference>
<dbReference type="InterPro" id="IPR019734">
    <property type="entry name" value="TPR_rpt"/>
</dbReference>
<dbReference type="PANTHER" id="PTHR45586:SF1">
    <property type="entry name" value="LIPOPOLYSACCHARIDE ASSEMBLY PROTEIN B"/>
    <property type="match status" value="1"/>
</dbReference>
<dbReference type="RefSeq" id="WP_010881544.1">
    <property type="nucleotide sequence ID" value="NC_010741.1"/>
</dbReference>
<gene>
    <name evidence="4" type="ordered locus">TPASS_0095</name>
</gene>
<dbReference type="AlphaFoldDB" id="A0A0H3BI72"/>
<dbReference type="Pfam" id="PF13174">
    <property type="entry name" value="TPR_6"/>
    <property type="match status" value="2"/>
</dbReference>
<dbReference type="EMBL" id="CP000805">
    <property type="protein sequence ID" value="ACD70522.1"/>
    <property type="molecule type" value="Genomic_DNA"/>
</dbReference>
<evidence type="ECO:0008006" key="6">
    <source>
        <dbReference type="Google" id="ProtNLM"/>
    </source>
</evidence>
<dbReference type="PROSITE" id="PS50005">
    <property type="entry name" value="TPR"/>
    <property type="match status" value="2"/>
</dbReference>
<feature type="repeat" description="TPR" evidence="3">
    <location>
        <begin position="428"/>
        <end position="461"/>
    </location>
</feature>
<sequence length="648" mass="72380">MTSTQARIREAVRAGSVRDYARAIRILEELAASGKAEGCHHPDGGAVYERGAQEEWNEGSSESHAHGGDGTQDAYPEIYLYLARAYHAQRQYARAVAYATVYSRRVPRDGAGWFFLGRSYLALHQGGYAVAALRRSVRENPASLGAQALLGLAYLRSKKPRAARMVFEQALAQYPDNKRLNAGYLNSLFVEAVQHLKRGSADLARQMFTFLINQDVDGVAPRLYLAHAFRSLKHFPEALTQYRAASAFAPHDPALKWYEAAMLVEMGCLSQAAALLSTLGVSIERDQISDRFLVMGAVRKHMEEGAWARAASAAHLYLKTFGGSVEIHLLMAEVHRRAGRVNVALNHYTRAMKIEPKNCYPHYGLMVCLQEARRWQELAKAIRRAEGAGCDAQDCYYYRVITAAHLSNPPEEVLPHLQELARGGKADQLLFNALGVTYVRLGMADLALRWYEKTLLLDAEDEEACVGLIACYEALCDDARAYTQYGAYLSRWRDNRVIRKDFIAFLERTERWSEAADHIELLASGERGGFWGTRLAFARKKAGQYRQAAIIYRALLRQRPDERVLLHNLVYCLDKMGQADAGLRLLRAACNAFGTSVESRLIEGVLCLHTRRINAAIRTLRAVLEQQPGYTAASELLAKAYALASSRA</sequence>
<evidence type="ECO:0000313" key="4">
    <source>
        <dbReference type="EMBL" id="ACD70522.1"/>
    </source>
</evidence>
<dbReference type="Proteomes" id="UP000001202">
    <property type="component" value="Chromosome"/>
</dbReference>
<reference evidence="4 5" key="1">
    <citation type="journal article" date="2008" name="BMC Microbiol.">
        <title>Complete genome sequence of Treponema pallidum ssp. pallidum strain SS14 determined with oligonucleotide arrays.</title>
        <authorList>
            <person name="Matejkova P."/>
            <person name="Strouhal M."/>
            <person name="Smajs D."/>
            <person name="Norris S.J."/>
            <person name="Palzkill T."/>
            <person name="Petrosino J.F."/>
            <person name="Sodergren E."/>
            <person name="Norton J.E."/>
            <person name="Singh J."/>
            <person name="Richmond T.A."/>
            <person name="Molla M.N."/>
            <person name="Albert T.J."/>
            <person name="Weinstock G.M."/>
        </authorList>
    </citation>
    <scope>NUCLEOTIDE SEQUENCE [LARGE SCALE GENOMIC DNA]</scope>
    <source>
        <strain evidence="4 5">SS14</strain>
    </source>
</reference>
<evidence type="ECO:0000256" key="1">
    <source>
        <dbReference type="ARBA" id="ARBA00022737"/>
    </source>
</evidence>
<dbReference type="KEGG" id="tpp:TPASS_0095"/>
<accession>A0A0H3BI72</accession>